<protein>
    <submittedName>
        <fullName evidence="5">Amidohydrolase</fullName>
    </submittedName>
    <submittedName>
        <fullName evidence="6">Peptidase M20</fullName>
    </submittedName>
</protein>
<dbReference type="PANTHER" id="PTHR11014">
    <property type="entry name" value="PEPTIDASE M20 FAMILY MEMBER"/>
    <property type="match status" value="1"/>
</dbReference>
<dbReference type="InterPro" id="IPR002933">
    <property type="entry name" value="Peptidase_M20"/>
</dbReference>
<keyword evidence="1 5" id="KW-0378">Hydrolase</keyword>
<feature type="binding site" evidence="2">
    <location>
        <position position="139"/>
    </location>
    <ligand>
        <name>Mn(2+)</name>
        <dbReference type="ChEBI" id="CHEBI:29035"/>
        <label>2</label>
    </ligand>
</feature>
<evidence type="ECO:0000259" key="3">
    <source>
        <dbReference type="Pfam" id="PF07687"/>
    </source>
</evidence>
<dbReference type="Proteomes" id="UP000238081">
    <property type="component" value="Unassembled WGS sequence"/>
</dbReference>
<feature type="binding site" evidence="2">
    <location>
        <position position="103"/>
    </location>
    <ligand>
        <name>Mn(2+)</name>
        <dbReference type="ChEBI" id="CHEBI:29035"/>
        <label>2</label>
    </ligand>
</feature>
<reference evidence="4 8" key="2">
    <citation type="submission" date="2019-07" db="EMBL/GenBank/DDBJ databases">
        <title>Whole genome shotgun sequence of Clostridium butyricum NBRC 3858.</title>
        <authorList>
            <person name="Hosoyama A."/>
            <person name="Uohara A."/>
            <person name="Ohji S."/>
            <person name="Ichikawa N."/>
        </authorList>
    </citation>
    <scope>NUCLEOTIDE SEQUENCE [LARGE SCALE GENOMIC DNA]</scope>
    <source>
        <strain evidence="4 8">NBRC 3858</strain>
    </source>
</reference>
<dbReference type="SUPFAM" id="SSF55031">
    <property type="entry name" value="Bacterial exopeptidase dimerisation domain"/>
    <property type="match status" value="1"/>
</dbReference>
<dbReference type="Proteomes" id="UP000321089">
    <property type="component" value="Unassembled WGS sequence"/>
</dbReference>
<proteinExistence type="predicted"/>
<dbReference type="PIRSF" id="PIRSF005962">
    <property type="entry name" value="Pept_M20D_amidohydro"/>
    <property type="match status" value="1"/>
</dbReference>
<dbReference type="InterPro" id="IPR017439">
    <property type="entry name" value="Amidohydrolase"/>
</dbReference>
<comment type="cofactor">
    <cofactor evidence="2">
        <name>Mn(2+)</name>
        <dbReference type="ChEBI" id="CHEBI:29035"/>
    </cofactor>
    <text evidence="2">The Mn(2+) ion enhances activity.</text>
</comment>
<gene>
    <name evidence="6" type="ORF">AWN73_12275</name>
    <name evidence="4" type="ORF">CBU02nite_15030</name>
    <name evidence="5" type="ORF">GND98_005890</name>
</gene>
<evidence type="ECO:0000313" key="8">
    <source>
        <dbReference type="Proteomes" id="UP000321089"/>
    </source>
</evidence>
<evidence type="ECO:0000313" key="4">
    <source>
        <dbReference type="EMBL" id="GEQ20997.1"/>
    </source>
</evidence>
<dbReference type="NCBIfam" id="TIGR01891">
    <property type="entry name" value="amidohydrolases"/>
    <property type="match status" value="1"/>
</dbReference>
<reference evidence="6 7" key="1">
    <citation type="submission" date="2016-01" db="EMBL/GenBank/DDBJ databases">
        <title>Characterization of the Clostridium difficile lineages that are prevalent in Hong Kong and China.</title>
        <authorList>
            <person name="Kwok J.S.-L."/>
            <person name="Lam W.-Y."/>
            <person name="Ip M."/>
            <person name="Chan T.-F."/>
            <person name="Hawkey P.M."/>
            <person name="Tsui S.K.-W."/>
        </authorList>
    </citation>
    <scope>NUCLEOTIDE SEQUENCE [LARGE SCALE GENOMIC DNA]</scope>
    <source>
        <strain evidence="6 7">300064</strain>
    </source>
</reference>
<dbReference type="PANTHER" id="PTHR11014:SF63">
    <property type="entry name" value="METALLOPEPTIDASE, PUTATIVE (AFU_ORTHOLOGUE AFUA_6G09600)-RELATED"/>
    <property type="match status" value="1"/>
</dbReference>
<evidence type="ECO:0000313" key="9">
    <source>
        <dbReference type="Proteomes" id="UP000474042"/>
    </source>
</evidence>
<dbReference type="EMBL" id="BKBC01000015">
    <property type="protein sequence ID" value="GEQ20997.1"/>
    <property type="molecule type" value="Genomic_DNA"/>
</dbReference>
<dbReference type="FunFam" id="3.30.70.360:FF:000001">
    <property type="entry name" value="N-acetyldiaminopimelate deacetylase"/>
    <property type="match status" value="1"/>
</dbReference>
<dbReference type="GO" id="GO:0019877">
    <property type="term" value="P:diaminopimelate biosynthetic process"/>
    <property type="evidence" value="ECO:0007669"/>
    <property type="project" value="UniProtKB-ARBA"/>
</dbReference>
<name>A0A2S7FB88_CLOBU</name>
<keyword evidence="2" id="KW-0464">Manganese</keyword>
<feature type="domain" description="Peptidase M20 dimerisation" evidence="3">
    <location>
        <begin position="189"/>
        <end position="280"/>
    </location>
</feature>
<feature type="binding site" evidence="2">
    <location>
        <position position="165"/>
    </location>
    <ligand>
        <name>Mn(2+)</name>
        <dbReference type="ChEBI" id="CHEBI:29035"/>
        <label>2</label>
    </ligand>
</feature>
<dbReference type="SUPFAM" id="SSF53187">
    <property type="entry name" value="Zn-dependent exopeptidases"/>
    <property type="match status" value="1"/>
</dbReference>
<dbReference type="CDD" id="cd03886">
    <property type="entry name" value="M20_Acy1"/>
    <property type="match status" value="1"/>
</dbReference>
<reference evidence="5 9" key="3">
    <citation type="submission" date="2020-01" db="EMBL/GenBank/DDBJ databases">
        <title>Genome sequence of a 1,3-propanediol producer, Clostridium butyricum S3.</title>
        <authorList>
            <person name="Zhou J."/>
        </authorList>
    </citation>
    <scope>NUCLEOTIDE SEQUENCE [LARGE SCALE GENOMIC DNA]</scope>
    <source>
        <strain evidence="5 9">S3</strain>
    </source>
</reference>
<dbReference type="EMBL" id="WOFV02000012">
    <property type="protein sequence ID" value="NAS17415.1"/>
    <property type="molecule type" value="Genomic_DNA"/>
</dbReference>
<dbReference type="GO" id="GO:0050118">
    <property type="term" value="F:N-acetyldiaminopimelate deacetylase activity"/>
    <property type="evidence" value="ECO:0007669"/>
    <property type="project" value="UniProtKB-ARBA"/>
</dbReference>
<dbReference type="EMBL" id="LRDH01000101">
    <property type="protein sequence ID" value="PPV15276.1"/>
    <property type="molecule type" value="Genomic_DNA"/>
</dbReference>
<dbReference type="InterPro" id="IPR036264">
    <property type="entry name" value="Bact_exopeptidase_dim_dom"/>
</dbReference>
<evidence type="ECO:0000313" key="5">
    <source>
        <dbReference type="EMBL" id="NAS17415.1"/>
    </source>
</evidence>
<dbReference type="Pfam" id="PF07687">
    <property type="entry name" value="M20_dimer"/>
    <property type="match status" value="1"/>
</dbReference>
<comment type="caution">
    <text evidence="6">The sequence shown here is derived from an EMBL/GenBank/DDBJ whole genome shotgun (WGS) entry which is preliminary data.</text>
</comment>
<dbReference type="AlphaFoldDB" id="A0A2S7FB88"/>
<dbReference type="InterPro" id="IPR011650">
    <property type="entry name" value="Peptidase_M20_dimer"/>
</dbReference>
<dbReference type="RefSeq" id="WP_003414669.1">
    <property type="nucleotide sequence ID" value="NZ_BKBC01000015.1"/>
</dbReference>
<dbReference type="Proteomes" id="UP000474042">
    <property type="component" value="Unassembled WGS sequence"/>
</dbReference>
<evidence type="ECO:0000256" key="1">
    <source>
        <dbReference type="ARBA" id="ARBA00022801"/>
    </source>
</evidence>
<accession>A0A2S7FB88</accession>
<feature type="binding site" evidence="2">
    <location>
        <position position="105"/>
    </location>
    <ligand>
        <name>Mn(2+)</name>
        <dbReference type="ChEBI" id="CHEBI:29035"/>
        <label>2</label>
    </ligand>
</feature>
<dbReference type="Pfam" id="PF01546">
    <property type="entry name" value="Peptidase_M20"/>
    <property type="match status" value="1"/>
</dbReference>
<dbReference type="GO" id="GO:0046872">
    <property type="term" value="F:metal ion binding"/>
    <property type="evidence" value="ECO:0007669"/>
    <property type="project" value="UniProtKB-KW"/>
</dbReference>
<dbReference type="Gene3D" id="3.40.630.10">
    <property type="entry name" value="Zn peptidases"/>
    <property type="match status" value="1"/>
</dbReference>
<sequence length="393" mass="42689">MVDFKREAEDIKDQLINIRRDLHEHPETGFEEVRTSGVIKEFLTKNNIPYIEVAKTGVCGIIKGTKEGNNKTIALRGDIDALPIQDMKSCEFKSKVQGKMHACGHDAHTTILMGAAKLLNDHKDEFSGTIKLLFEPAEETTGGAPHMINEGVLDNPKVDCVLGLHVDEETECGTIKIKKGVVNAASNPYTIKITGQGGHGASPHTTVDPVVIASHIVIALQTIVSREIAPVNPAVVTVGTIHAGTAQNIIPGEATISGMIRTMTKEDRAFAIERLTEIAEGIASMSRAKAEVKVDESYPCLYNEDNCVDLLKESAEIVLGKENVLEQKAPKMGVESFAYFAMERDAAFYFLGSGNKEKQTTEPAHSNLFNIDEDCLPIGVAIQATAAYNYLTK</sequence>
<organism evidence="6 7">
    <name type="scientific">Clostridium butyricum</name>
    <dbReference type="NCBI Taxonomy" id="1492"/>
    <lineage>
        <taxon>Bacteria</taxon>
        <taxon>Bacillati</taxon>
        <taxon>Bacillota</taxon>
        <taxon>Clostridia</taxon>
        <taxon>Eubacteriales</taxon>
        <taxon>Clostridiaceae</taxon>
        <taxon>Clostridium</taxon>
    </lineage>
</organism>
<keyword evidence="2" id="KW-0479">Metal-binding</keyword>
<evidence type="ECO:0000313" key="7">
    <source>
        <dbReference type="Proteomes" id="UP000238081"/>
    </source>
</evidence>
<evidence type="ECO:0000256" key="2">
    <source>
        <dbReference type="PIRSR" id="PIRSR005962-1"/>
    </source>
</evidence>
<feature type="binding site" evidence="2">
    <location>
        <position position="365"/>
    </location>
    <ligand>
        <name>Mn(2+)</name>
        <dbReference type="ChEBI" id="CHEBI:29035"/>
        <label>2</label>
    </ligand>
</feature>
<dbReference type="Gene3D" id="3.30.70.360">
    <property type="match status" value="1"/>
</dbReference>
<evidence type="ECO:0000313" key="6">
    <source>
        <dbReference type="EMBL" id="PPV15276.1"/>
    </source>
</evidence>